<dbReference type="Gene3D" id="2.130.10.30">
    <property type="entry name" value="Regulator of chromosome condensation 1/beta-lactamase-inhibitor protein II"/>
    <property type="match status" value="1"/>
</dbReference>
<gene>
    <name evidence="2" type="ORF">PGLA1383_LOCUS53380</name>
</gene>
<evidence type="ECO:0000313" key="2">
    <source>
        <dbReference type="EMBL" id="CAE8638111.1"/>
    </source>
</evidence>
<protein>
    <submittedName>
        <fullName evidence="2">Uncharacterized protein</fullName>
    </submittedName>
</protein>
<dbReference type="AlphaFoldDB" id="A0A813HKX2"/>
<evidence type="ECO:0000256" key="1">
    <source>
        <dbReference type="SAM" id="MobiDB-lite"/>
    </source>
</evidence>
<evidence type="ECO:0000313" key="3">
    <source>
        <dbReference type="Proteomes" id="UP000654075"/>
    </source>
</evidence>
<name>A0A813HKX2_POLGL</name>
<dbReference type="InterPro" id="IPR009091">
    <property type="entry name" value="RCC1/BLIP-II"/>
</dbReference>
<sequence>MVAIPLRFAPLLTQGVVQVCENMCAFAAIKANGSVVTWDEPACGGDSSALAPLLTEGVVQVCGTAGAFAAIKLEGSVVTWGSAGHGGDSSAVCSTSDAGHCPSL</sequence>
<dbReference type="Proteomes" id="UP000654075">
    <property type="component" value="Unassembled WGS sequence"/>
</dbReference>
<proteinExistence type="predicted"/>
<dbReference type="SUPFAM" id="SSF50985">
    <property type="entry name" value="RCC1/BLIP-II"/>
    <property type="match status" value="1"/>
</dbReference>
<keyword evidence="3" id="KW-1185">Reference proteome</keyword>
<dbReference type="EMBL" id="CAJNNV010031866">
    <property type="protein sequence ID" value="CAE8638111.1"/>
    <property type="molecule type" value="Genomic_DNA"/>
</dbReference>
<reference evidence="2" key="1">
    <citation type="submission" date="2021-02" db="EMBL/GenBank/DDBJ databases">
        <authorList>
            <person name="Dougan E. K."/>
            <person name="Rhodes N."/>
            <person name="Thang M."/>
            <person name="Chan C."/>
        </authorList>
    </citation>
    <scope>NUCLEOTIDE SEQUENCE</scope>
</reference>
<accession>A0A813HKX2</accession>
<comment type="caution">
    <text evidence="2">The sequence shown here is derived from an EMBL/GenBank/DDBJ whole genome shotgun (WGS) entry which is preliminary data.</text>
</comment>
<feature type="region of interest" description="Disordered" evidence="1">
    <location>
        <begin position="85"/>
        <end position="104"/>
    </location>
</feature>
<organism evidence="2 3">
    <name type="scientific">Polarella glacialis</name>
    <name type="common">Dinoflagellate</name>
    <dbReference type="NCBI Taxonomy" id="89957"/>
    <lineage>
        <taxon>Eukaryota</taxon>
        <taxon>Sar</taxon>
        <taxon>Alveolata</taxon>
        <taxon>Dinophyceae</taxon>
        <taxon>Suessiales</taxon>
        <taxon>Suessiaceae</taxon>
        <taxon>Polarella</taxon>
    </lineage>
</organism>